<reference evidence="2 3" key="1">
    <citation type="submission" date="2016-10" db="EMBL/GenBank/DDBJ databases">
        <title>Genome sequence of Planktotalea frisia SH6-1.</title>
        <authorList>
            <person name="Poehlein A."/>
            <person name="Bakenhus I."/>
            <person name="Voget S."/>
            <person name="Brinkhoff T."/>
            <person name="Simon M."/>
        </authorList>
    </citation>
    <scope>NUCLEOTIDE SEQUENCE [LARGE SCALE GENOMIC DNA]</scope>
    <source>
        <strain evidence="2 3">SH6-1</strain>
    </source>
</reference>
<comment type="caution">
    <text evidence="2">The sequence shown here is derived from an EMBL/GenBank/DDBJ whole genome shotgun (WGS) entry which is preliminary data.</text>
</comment>
<dbReference type="InterPro" id="IPR028992">
    <property type="entry name" value="Hedgehog/Intein_dom"/>
</dbReference>
<feature type="domain" description="Hint" evidence="1">
    <location>
        <begin position="149"/>
        <end position="258"/>
    </location>
</feature>
<keyword evidence="3" id="KW-1185">Reference proteome</keyword>
<proteinExistence type="predicted"/>
<sequence length="339" mass="37077">MIASRNSGISLAQSIPVYRAEDFLVVDGANIDDTLSFAAEVMLDDVYELNAVAEHKRLSLHARTDGTYVIAQDTQVGAPSARVIVDSCLTVMTTDSSTLEMLLLVELDPEDHVANVHVLPLAPLVSIGHYRLVGIELENAARKLAQVACVSFSRGTNITMSSGAQRPIEELQVGDKVLTRDDGGQVIRWIGQHTVRAIGDFAPIVIKAGTLNNTNDLMLSPDHRLFIYQRRDALGAGRSEVLVKARHLINGETVTQQDGGFIDYFQLLFDQHEIIYAEGIAAETLLVDTRTRPALKDSVSEDVLQELSGHSGWLHEEFEVGSELLGPDAADKLRKASKR</sequence>
<gene>
    <name evidence="2" type="ORF">PFRI_15380</name>
</gene>
<dbReference type="RefSeq" id="WP_072630126.1">
    <property type="nucleotide sequence ID" value="NZ_JABBAN010000007.1"/>
</dbReference>
<dbReference type="STRING" id="696762.PFRI_15380"/>
<evidence type="ECO:0000313" key="3">
    <source>
        <dbReference type="Proteomes" id="UP000184514"/>
    </source>
</evidence>
<name>A0A1L9NY48_9RHOB</name>
<dbReference type="InterPro" id="IPR036844">
    <property type="entry name" value="Hint_dom_sf"/>
</dbReference>
<dbReference type="Proteomes" id="UP000184514">
    <property type="component" value="Unassembled WGS sequence"/>
</dbReference>
<dbReference type="OrthoDB" id="6305173at2"/>
<dbReference type="CDD" id="cd00081">
    <property type="entry name" value="Hint"/>
    <property type="match status" value="1"/>
</dbReference>
<dbReference type="Pfam" id="PF13403">
    <property type="entry name" value="Hint_2"/>
    <property type="match status" value="1"/>
</dbReference>
<dbReference type="SUPFAM" id="SSF51294">
    <property type="entry name" value="Hedgehog/intein (Hint) domain"/>
    <property type="match status" value="1"/>
</dbReference>
<accession>A0A1L9NY48</accession>
<dbReference type="EMBL" id="MLCB01000115">
    <property type="protein sequence ID" value="OJI94189.1"/>
    <property type="molecule type" value="Genomic_DNA"/>
</dbReference>
<dbReference type="AlphaFoldDB" id="A0A1L9NY48"/>
<organism evidence="2 3">
    <name type="scientific">Planktotalea frisia</name>
    <dbReference type="NCBI Taxonomy" id="696762"/>
    <lineage>
        <taxon>Bacteria</taxon>
        <taxon>Pseudomonadati</taxon>
        <taxon>Pseudomonadota</taxon>
        <taxon>Alphaproteobacteria</taxon>
        <taxon>Rhodobacterales</taxon>
        <taxon>Paracoccaceae</taxon>
        <taxon>Planktotalea</taxon>
    </lineage>
</organism>
<dbReference type="Gene3D" id="2.170.16.10">
    <property type="entry name" value="Hedgehog/Intein (Hint) domain"/>
    <property type="match status" value="1"/>
</dbReference>
<dbReference type="InterPro" id="IPR003587">
    <property type="entry name" value="Hint_dom_N"/>
</dbReference>
<protein>
    <recommendedName>
        <fullName evidence="1">Hint domain-containing protein</fullName>
    </recommendedName>
</protein>
<evidence type="ECO:0000313" key="2">
    <source>
        <dbReference type="EMBL" id="OJI94189.1"/>
    </source>
</evidence>
<evidence type="ECO:0000259" key="1">
    <source>
        <dbReference type="SMART" id="SM00306"/>
    </source>
</evidence>
<dbReference type="SMART" id="SM00306">
    <property type="entry name" value="HintN"/>
    <property type="match status" value="1"/>
</dbReference>